<dbReference type="Gene3D" id="3.20.20.100">
    <property type="entry name" value="NADP-dependent oxidoreductase domain"/>
    <property type="match status" value="1"/>
</dbReference>
<evidence type="ECO:0000259" key="8">
    <source>
        <dbReference type="Pfam" id="PF00248"/>
    </source>
</evidence>
<keyword evidence="3" id="KW-0560">Oxidoreductase</keyword>
<feature type="active site" description="Proton donor" evidence="4">
    <location>
        <position position="49"/>
    </location>
</feature>
<dbReference type="EMBL" id="VCGU01000003">
    <property type="protein sequence ID" value="TRY78518.1"/>
    <property type="molecule type" value="Genomic_DNA"/>
</dbReference>
<evidence type="ECO:0000256" key="6">
    <source>
        <dbReference type="PIRSR" id="PIRSR000097-3"/>
    </source>
</evidence>
<feature type="binding site" evidence="5">
    <location>
        <position position="111"/>
    </location>
    <ligand>
        <name>substrate</name>
    </ligand>
</feature>
<evidence type="ECO:0000313" key="9">
    <source>
        <dbReference type="EMBL" id="TRY78518.1"/>
    </source>
</evidence>
<feature type="compositionally biased region" description="Basic and acidic residues" evidence="7">
    <location>
        <begin position="313"/>
        <end position="328"/>
    </location>
</feature>
<dbReference type="STRING" id="6832.A0A553PLF9"/>
<feature type="region of interest" description="Disordered" evidence="7">
    <location>
        <begin position="313"/>
        <end position="353"/>
    </location>
</feature>
<protein>
    <recommendedName>
        <fullName evidence="8">NADP-dependent oxidoreductase domain-containing protein</fullName>
    </recommendedName>
</protein>
<evidence type="ECO:0000256" key="7">
    <source>
        <dbReference type="SAM" id="MobiDB-lite"/>
    </source>
</evidence>
<dbReference type="GO" id="GO:0016491">
    <property type="term" value="F:oxidoreductase activity"/>
    <property type="evidence" value="ECO:0007669"/>
    <property type="project" value="UniProtKB-KW"/>
</dbReference>
<dbReference type="OMA" id="RYNYPFR"/>
<sequence>MAMLQTGLQTFNCPMVGLGTWLSSQGQVGQAVDWALEAGVRLIDTAYMYQNEKEIGDALKKWFDSGKLKRSDLFIVTKLPPMGMKASNVEKYLKKSLEALQLSYVDLYLIHCPFGLKEDDNSVNFKFREGAQVIIETDDHVALWHQMERMFDLGLTKSIGVSNFSSSQIDRIMDIARIRIAVNQVECYAYWQQKNLRKTMEKYGIKLMAYGPLGSPGRPSQVFKGTLPAVLQDPVVTTIAQKWNKTPAQVLLRHLLQLGFIVIPKSVNEARIKENSQVLDFNLCNEDMVILNGLDRGIKGRTFLFDVFPTDKDATKEPEYPFNDERDNYSMFDVQEAGDGKSPSEKDTSSAAN</sequence>
<dbReference type="PRINTS" id="PR00069">
    <property type="entry name" value="ALDKETRDTASE"/>
</dbReference>
<organism evidence="9 10">
    <name type="scientific">Tigriopus californicus</name>
    <name type="common">Marine copepod</name>
    <dbReference type="NCBI Taxonomy" id="6832"/>
    <lineage>
        <taxon>Eukaryota</taxon>
        <taxon>Metazoa</taxon>
        <taxon>Ecdysozoa</taxon>
        <taxon>Arthropoda</taxon>
        <taxon>Crustacea</taxon>
        <taxon>Multicrustacea</taxon>
        <taxon>Hexanauplia</taxon>
        <taxon>Copepoda</taxon>
        <taxon>Harpacticoida</taxon>
        <taxon>Harpacticidae</taxon>
        <taxon>Tigriopus</taxon>
    </lineage>
</organism>
<gene>
    <name evidence="9" type="ORF">TCAL_07166</name>
</gene>
<dbReference type="AlphaFoldDB" id="A0A553PLF9"/>
<comment type="similarity">
    <text evidence="1">Belongs to the aldo/keto reductase family.</text>
</comment>
<comment type="caution">
    <text evidence="9">The sequence shown here is derived from an EMBL/GenBank/DDBJ whole genome shotgun (WGS) entry which is preliminary data.</text>
</comment>
<proteinExistence type="inferred from homology"/>
<evidence type="ECO:0000256" key="2">
    <source>
        <dbReference type="ARBA" id="ARBA00022857"/>
    </source>
</evidence>
<dbReference type="PROSITE" id="PS00063">
    <property type="entry name" value="ALDOKETO_REDUCTASE_3"/>
    <property type="match status" value="1"/>
</dbReference>
<dbReference type="InterPro" id="IPR036812">
    <property type="entry name" value="NAD(P)_OxRdtase_dom_sf"/>
</dbReference>
<dbReference type="InterPro" id="IPR023210">
    <property type="entry name" value="NADP_OxRdtase_dom"/>
</dbReference>
<dbReference type="InterPro" id="IPR020471">
    <property type="entry name" value="AKR"/>
</dbReference>
<keyword evidence="10" id="KW-1185">Reference proteome</keyword>
<evidence type="ECO:0000256" key="1">
    <source>
        <dbReference type="ARBA" id="ARBA00007905"/>
    </source>
</evidence>
<dbReference type="PROSITE" id="PS00062">
    <property type="entry name" value="ALDOKETO_REDUCTASE_2"/>
    <property type="match status" value="1"/>
</dbReference>
<dbReference type="SUPFAM" id="SSF51430">
    <property type="entry name" value="NAD(P)-linked oxidoreductase"/>
    <property type="match status" value="1"/>
</dbReference>
<accession>A0A553PLF9</accession>
<dbReference type="PANTHER" id="PTHR11732">
    <property type="entry name" value="ALDO/KETO REDUCTASE"/>
    <property type="match status" value="1"/>
</dbReference>
<dbReference type="InterPro" id="IPR018170">
    <property type="entry name" value="Aldo/ket_reductase_CS"/>
</dbReference>
<dbReference type="Pfam" id="PF00248">
    <property type="entry name" value="Aldo_ket_red"/>
    <property type="match status" value="1"/>
</dbReference>
<feature type="compositionally biased region" description="Basic and acidic residues" evidence="7">
    <location>
        <begin position="338"/>
        <end position="353"/>
    </location>
</feature>
<reference evidence="9 10" key="1">
    <citation type="journal article" date="2018" name="Nat. Ecol. Evol.">
        <title>Genomic signatures of mitonuclear coevolution across populations of Tigriopus californicus.</title>
        <authorList>
            <person name="Barreto F.S."/>
            <person name="Watson E.T."/>
            <person name="Lima T.G."/>
            <person name="Willett C.S."/>
            <person name="Edmands S."/>
            <person name="Li W."/>
            <person name="Burton R.S."/>
        </authorList>
    </citation>
    <scope>NUCLEOTIDE SEQUENCE [LARGE SCALE GENOMIC DNA]</scope>
    <source>
        <strain evidence="9 10">San Diego</strain>
    </source>
</reference>
<keyword evidence="2" id="KW-0521">NADP</keyword>
<dbReference type="FunFam" id="3.20.20.100:FF:000006">
    <property type="entry name" value="Aldo-keto reductase family 1 member A1"/>
    <property type="match status" value="1"/>
</dbReference>
<evidence type="ECO:0000256" key="4">
    <source>
        <dbReference type="PIRSR" id="PIRSR000097-1"/>
    </source>
</evidence>
<dbReference type="PIRSF" id="PIRSF000097">
    <property type="entry name" value="AKR"/>
    <property type="match status" value="1"/>
</dbReference>
<evidence type="ECO:0000313" key="10">
    <source>
        <dbReference type="Proteomes" id="UP000318571"/>
    </source>
</evidence>
<name>A0A553PLF9_TIGCA</name>
<dbReference type="Proteomes" id="UP000318571">
    <property type="component" value="Chromosome 11"/>
</dbReference>
<evidence type="ECO:0000256" key="3">
    <source>
        <dbReference type="ARBA" id="ARBA00023002"/>
    </source>
</evidence>
<feature type="domain" description="NADP-dependent oxidoreductase" evidence="8">
    <location>
        <begin position="17"/>
        <end position="294"/>
    </location>
</feature>
<evidence type="ECO:0000256" key="5">
    <source>
        <dbReference type="PIRSR" id="PIRSR000097-2"/>
    </source>
</evidence>
<feature type="site" description="Lowers pKa of active site Tyr" evidence="6">
    <location>
        <position position="78"/>
    </location>
</feature>